<feature type="region of interest" description="Disordered" evidence="1">
    <location>
        <begin position="71"/>
        <end position="91"/>
    </location>
</feature>
<sequence>MGGIDLCEQREAKTGEEGRSISVDRKAKTGGEGRLIAVRRPISVVGAIHLLAKRDKSGGISVSVSESLGGEWEQGNWGTGTERRGNWEGNENSEIVGGEWEQGNWGNWDREGRGLGTVKLLNGRGRFLLVNPWGDGSRGIGGLGPRGEGIGRGMGTGKLLGDFC</sequence>
<dbReference type="Proteomes" id="UP000807159">
    <property type="component" value="Chromosome 5"/>
</dbReference>
<accession>A0A8T2YQC9</accession>
<protein>
    <submittedName>
        <fullName evidence="2">Uncharacterized protein</fullName>
    </submittedName>
</protein>
<dbReference type="EMBL" id="JACEGQ020000005">
    <property type="protein sequence ID" value="KAH8507297.1"/>
    <property type="molecule type" value="Genomic_DNA"/>
</dbReference>
<evidence type="ECO:0000256" key="1">
    <source>
        <dbReference type="SAM" id="MobiDB-lite"/>
    </source>
</evidence>
<proteinExistence type="predicted"/>
<organism evidence="2 3">
    <name type="scientific">Populus deltoides</name>
    <name type="common">Eastern poplar</name>
    <name type="synonym">Eastern cottonwood</name>
    <dbReference type="NCBI Taxonomy" id="3696"/>
    <lineage>
        <taxon>Eukaryota</taxon>
        <taxon>Viridiplantae</taxon>
        <taxon>Streptophyta</taxon>
        <taxon>Embryophyta</taxon>
        <taxon>Tracheophyta</taxon>
        <taxon>Spermatophyta</taxon>
        <taxon>Magnoliopsida</taxon>
        <taxon>eudicotyledons</taxon>
        <taxon>Gunneridae</taxon>
        <taxon>Pentapetalae</taxon>
        <taxon>rosids</taxon>
        <taxon>fabids</taxon>
        <taxon>Malpighiales</taxon>
        <taxon>Salicaceae</taxon>
        <taxon>Saliceae</taxon>
        <taxon>Populus</taxon>
    </lineage>
</organism>
<evidence type="ECO:0000313" key="2">
    <source>
        <dbReference type="EMBL" id="KAH8507297.1"/>
    </source>
</evidence>
<name>A0A8T2YQC9_POPDE</name>
<keyword evidence="3" id="KW-1185">Reference proteome</keyword>
<dbReference type="AlphaFoldDB" id="A0A8T2YQC9"/>
<evidence type="ECO:0000313" key="3">
    <source>
        <dbReference type="Proteomes" id="UP000807159"/>
    </source>
</evidence>
<gene>
    <name evidence="2" type="ORF">H0E87_009711</name>
</gene>
<comment type="caution">
    <text evidence="2">The sequence shown here is derived from an EMBL/GenBank/DDBJ whole genome shotgun (WGS) entry which is preliminary data.</text>
</comment>
<reference evidence="2" key="1">
    <citation type="journal article" date="2021" name="J. Hered.">
        <title>Genome Assembly of Salicaceae Populus deltoides (Eastern Cottonwood) I-69 Based on Nanopore Sequencing and Hi-C Technologies.</title>
        <authorList>
            <person name="Bai S."/>
            <person name="Wu H."/>
            <person name="Zhang J."/>
            <person name="Pan Z."/>
            <person name="Zhao W."/>
            <person name="Li Z."/>
            <person name="Tong C."/>
        </authorList>
    </citation>
    <scope>NUCLEOTIDE SEQUENCE</scope>
    <source>
        <tissue evidence="2">Leaf</tissue>
    </source>
</reference>